<dbReference type="RefSeq" id="WP_349217168.1">
    <property type="nucleotide sequence ID" value="NZ_JBBMFA010000113.1"/>
</dbReference>
<comment type="caution">
    <text evidence="1">The sequence shown here is derived from an EMBL/GenBank/DDBJ whole genome shotgun (WGS) entry which is preliminary data.</text>
</comment>
<name>A0ABV1GIM4_9FIRM</name>
<proteinExistence type="predicted"/>
<evidence type="ECO:0000313" key="1">
    <source>
        <dbReference type="EMBL" id="MEQ2521697.1"/>
    </source>
</evidence>
<dbReference type="EMBL" id="JBBMFA010000113">
    <property type="protein sequence ID" value="MEQ2521697.1"/>
    <property type="molecule type" value="Genomic_DNA"/>
</dbReference>
<accession>A0ABV1GIM4</accession>
<dbReference type="InterPro" id="IPR017016">
    <property type="entry name" value="UCP033595"/>
</dbReference>
<evidence type="ECO:0000313" key="2">
    <source>
        <dbReference type="Proteomes" id="UP001477672"/>
    </source>
</evidence>
<protein>
    <submittedName>
        <fullName evidence="1">DUF6514 family protein</fullName>
    </submittedName>
</protein>
<gene>
    <name evidence="1" type="ORF">WMO24_14855</name>
</gene>
<organism evidence="1 2">
    <name type="scientific">Ruthenibacterium intestinale</name>
    <dbReference type="NCBI Taxonomy" id="3133163"/>
    <lineage>
        <taxon>Bacteria</taxon>
        <taxon>Bacillati</taxon>
        <taxon>Bacillota</taxon>
        <taxon>Clostridia</taxon>
        <taxon>Eubacteriales</taxon>
        <taxon>Oscillospiraceae</taxon>
        <taxon>Ruthenibacterium</taxon>
    </lineage>
</organism>
<keyword evidence="2" id="KW-1185">Reference proteome</keyword>
<sequence>MECCEVVYERTLTELEPFQSSSELRYMLDDAHSGARRYGVRISQSMRGRVNEARCSALCATRQQCRRLLCFLYENAVLPVHLESIMQDICSQGLLEKLEQGNERE</sequence>
<reference evidence="1 2" key="1">
    <citation type="submission" date="2024-03" db="EMBL/GenBank/DDBJ databases">
        <title>Human intestinal bacterial collection.</title>
        <authorList>
            <person name="Pauvert C."/>
            <person name="Hitch T.C.A."/>
            <person name="Clavel T."/>
        </authorList>
    </citation>
    <scope>NUCLEOTIDE SEQUENCE [LARGE SCALE GENOMIC DNA]</scope>
    <source>
        <strain evidence="1 2">CLA-JM-H11</strain>
    </source>
</reference>
<dbReference type="Pfam" id="PF20124">
    <property type="entry name" value="DUF6514"/>
    <property type="match status" value="1"/>
</dbReference>
<dbReference type="Proteomes" id="UP001477672">
    <property type="component" value="Unassembled WGS sequence"/>
</dbReference>